<dbReference type="Proteomes" id="UP000247594">
    <property type="component" value="Unassembled WGS sequence"/>
</dbReference>
<sequence length="121" mass="13794">MSYFKLTRRLPIFSDVSLVIIDRIAKSEAQAKAYQQTRWRKAGEILTVAPMPERGFAVLIRGELGGFGKTWLYAVTQTEREAQKIAHHTAKAFPFLGVEIMPLNDMRLNSYFLTNETEGDK</sequence>
<evidence type="ECO:0000313" key="2">
    <source>
        <dbReference type="Proteomes" id="UP000247594"/>
    </source>
</evidence>
<proteinExistence type="predicted"/>
<dbReference type="EMBL" id="QJPJ01000003">
    <property type="protein sequence ID" value="PXZ40134.1"/>
    <property type="molecule type" value="Genomic_DNA"/>
</dbReference>
<dbReference type="AlphaFoldDB" id="A0AAE5WH70"/>
<accession>A0AAE5WH70</accession>
<evidence type="ECO:0000313" key="1">
    <source>
        <dbReference type="EMBL" id="PXZ40134.1"/>
    </source>
</evidence>
<name>A0AAE5WH70_AVIPA</name>
<protein>
    <submittedName>
        <fullName evidence="1">Uncharacterized protein</fullName>
    </submittedName>
</protein>
<organism evidence="1 2">
    <name type="scientific">Avibacterium paragallinarum</name>
    <name type="common">Haemophilus gallinarum</name>
    <dbReference type="NCBI Taxonomy" id="728"/>
    <lineage>
        <taxon>Bacteria</taxon>
        <taxon>Pseudomonadati</taxon>
        <taxon>Pseudomonadota</taxon>
        <taxon>Gammaproteobacteria</taxon>
        <taxon>Pasteurellales</taxon>
        <taxon>Pasteurellaceae</taxon>
        <taxon>Avibacterium</taxon>
    </lineage>
</organism>
<dbReference type="RefSeq" id="WP_110478895.1">
    <property type="nucleotide sequence ID" value="NZ_JAZDVC010000010.1"/>
</dbReference>
<gene>
    <name evidence="1" type="ORF">DM482_02930</name>
</gene>
<comment type="caution">
    <text evidence="1">The sequence shown here is derived from an EMBL/GenBank/DDBJ whole genome shotgun (WGS) entry which is preliminary data.</text>
</comment>
<reference evidence="1 2" key="1">
    <citation type="submission" date="2018-06" db="EMBL/GenBank/DDBJ databases">
        <authorList>
            <person name="Teymurazov M."/>
            <person name="Kislichkina A."/>
            <person name="Abaymova A."/>
            <person name="Mukhina T."/>
            <person name="Mayskaya N."/>
            <person name="Svetoch E."/>
            <person name="Bogun A."/>
        </authorList>
    </citation>
    <scope>NUCLEOTIDE SEQUENCE [LARGE SCALE GENOMIC DNA]</scope>
    <source>
        <strain evidence="1 2">SCPM-O-B-8406</strain>
    </source>
</reference>